<sequence>MFASLPHSTSLSSLSASRSLSSVAALSSDDFLLVSKASSLIRKAISSTSSPKDISLAFQSSRLISDAVESSGPSTASSSVRRGLPGPLSMTKFVNFMRADPASASLLLISLELCKDTSTPSSVRDATAGVFNHEFNLVDGKRVSHIEARPSKVGSSSSNAPSLSGLLSLFAIANKRASLQPYEVLGRNCYWMGDMLFYTLAKRYTVHWLSGTLTPDEPLRRYLLGKDGILGTAILCAQPNGSPAVQWFTFVAVFVVRGIQTVLTQNEPGKFVMHDEEAIKWNKEWEEKEKRQSMM</sequence>
<reference evidence="1 2" key="1">
    <citation type="submission" date="2016-10" db="EMBL/GenBank/DDBJ databases">
        <title>Genome sequence of the basidiomycete white-rot fungus Trametes pubescens.</title>
        <authorList>
            <person name="Makela M.R."/>
            <person name="Granchi Z."/>
            <person name="Peng M."/>
            <person name="De Vries R.P."/>
            <person name="Grigoriev I."/>
            <person name="Riley R."/>
            <person name="Hilden K."/>
        </authorList>
    </citation>
    <scope>NUCLEOTIDE SEQUENCE [LARGE SCALE GENOMIC DNA]</scope>
    <source>
        <strain evidence="1 2">FBCC735</strain>
    </source>
</reference>
<dbReference type="OrthoDB" id="2756360at2759"/>
<organism evidence="1 2">
    <name type="scientific">Trametes pubescens</name>
    <name type="common">White-rot fungus</name>
    <dbReference type="NCBI Taxonomy" id="154538"/>
    <lineage>
        <taxon>Eukaryota</taxon>
        <taxon>Fungi</taxon>
        <taxon>Dikarya</taxon>
        <taxon>Basidiomycota</taxon>
        <taxon>Agaricomycotina</taxon>
        <taxon>Agaricomycetes</taxon>
        <taxon>Polyporales</taxon>
        <taxon>Polyporaceae</taxon>
        <taxon>Trametes</taxon>
    </lineage>
</organism>
<comment type="caution">
    <text evidence="1">The sequence shown here is derived from an EMBL/GenBank/DDBJ whole genome shotgun (WGS) entry which is preliminary data.</text>
</comment>
<proteinExistence type="predicted"/>
<name>A0A1M2VTA5_TRAPU</name>
<dbReference type="EMBL" id="MNAD01000737">
    <property type="protein sequence ID" value="OJT10750.1"/>
    <property type="molecule type" value="Genomic_DNA"/>
</dbReference>
<keyword evidence="2" id="KW-1185">Reference proteome</keyword>
<evidence type="ECO:0000313" key="2">
    <source>
        <dbReference type="Proteomes" id="UP000184267"/>
    </source>
</evidence>
<dbReference type="AlphaFoldDB" id="A0A1M2VTA5"/>
<dbReference type="Proteomes" id="UP000184267">
    <property type="component" value="Unassembled WGS sequence"/>
</dbReference>
<accession>A0A1M2VTA5</accession>
<protein>
    <submittedName>
        <fullName evidence="1">Uncharacterized protein</fullName>
    </submittedName>
</protein>
<gene>
    <name evidence="1" type="ORF">TRAPUB_12733</name>
</gene>
<evidence type="ECO:0000313" key="1">
    <source>
        <dbReference type="EMBL" id="OJT10750.1"/>
    </source>
</evidence>